<accession>A0A841H564</accession>
<feature type="signal peptide" evidence="1">
    <location>
        <begin position="1"/>
        <end position="21"/>
    </location>
</feature>
<organism evidence="2 3">
    <name type="scientific">Longimicrobium terrae</name>
    <dbReference type="NCBI Taxonomy" id="1639882"/>
    <lineage>
        <taxon>Bacteria</taxon>
        <taxon>Pseudomonadati</taxon>
        <taxon>Gemmatimonadota</taxon>
        <taxon>Longimicrobiia</taxon>
        <taxon>Longimicrobiales</taxon>
        <taxon>Longimicrobiaceae</taxon>
        <taxon>Longimicrobium</taxon>
    </lineage>
</organism>
<dbReference type="EMBL" id="JACHIA010000022">
    <property type="protein sequence ID" value="MBB6073180.1"/>
    <property type="molecule type" value="Genomic_DNA"/>
</dbReference>
<evidence type="ECO:0008006" key="4">
    <source>
        <dbReference type="Google" id="ProtNLM"/>
    </source>
</evidence>
<dbReference type="RefSeq" id="WP_170038734.1">
    <property type="nucleotide sequence ID" value="NZ_JABDTL010000002.1"/>
</dbReference>
<keyword evidence="3" id="KW-1185">Reference proteome</keyword>
<dbReference type="Proteomes" id="UP000582837">
    <property type="component" value="Unassembled WGS sequence"/>
</dbReference>
<reference evidence="2 3" key="1">
    <citation type="submission" date="2020-08" db="EMBL/GenBank/DDBJ databases">
        <title>Genomic Encyclopedia of Type Strains, Phase IV (KMG-IV): sequencing the most valuable type-strain genomes for metagenomic binning, comparative biology and taxonomic classification.</title>
        <authorList>
            <person name="Goeker M."/>
        </authorList>
    </citation>
    <scope>NUCLEOTIDE SEQUENCE [LARGE SCALE GENOMIC DNA]</scope>
    <source>
        <strain evidence="2 3">DSM 29007</strain>
    </source>
</reference>
<comment type="caution">
    <text evidence="2">The sequence shown here is derived from an EMBL/GenBank/DDBJ whole genome shotgun (WGS) entry which is preliminary data.</text>
</comment>
<evidence type="ECO:0000313" key="2">
    <source>
        <dbReference type="EMBL" id="MBB6073180.1"/>
    </source>
</evidence>
<gene>
    <name evidence="2" type="ORF">HNQ61_004847</name>
</gene>
<dbReference type="AlphaFoldDB" id="A0A841H564"/>
<protein>
    <recommendedName>
        <fullName evidence="4">Ig-like domain-containing protein</fullName>
    </recommendedName>
</protein>
<evidence type="ECO:0000313" key="3">
    <source>
        <dbReference type="Proteomes" id="UP000582837"/>
    </source>
</evidence>
<evidence type="ECO:0000256" key="1">
    <source>
        <dbReference type="SAM" id="SignalP"/>
    </source>
</evidence>
<keyword evidence="1" id="KW-0732">Signal</keyword>
<proteinExistence type="predicted"/>
<feature type="chain" id="PRO_5032765559" description="Ig-like domain-containing protein" evidence="1">
    <location>
        <begin position="22"/>
        <end position="117"/>
    </location>
</feature>
<name>A0A841H564_9BACT</name>
<sequence length="117" mass="11647">MKNSFLLAAMVVTALAGSASGARDAHAGQPDAGTPLALGLACSKVSGCTATASGGTGTGYTFTWSGASYETSDANGTATADVVCGDKTSVRVSSTLYDSSWTSVSRSVIVQCNLIEP</sequence>